<reference evidence="1" key="1">
    <citation type="submission" date="2021-10" db="EMBL/GenBank/DDBJ databases">
        <title>Tropical sea cucumber genome reveals ecological adaptation and Cuvierian tubules defense mechanism.</title>
        <authorList>
            <person name="Chen T."/>
        </authorList>
    </citation>
    <scope>NUCLEOTIDE SEQUENCE</scope>
    <source>
        <strain evidence="1">Nanhai2018</strain>
        <tissue evidence="1">Muscle</tissue>
    </source>
</reference>
<comment type="caution">
    <text evidence="1">The sequence shown here is derived from an EMBL/GenBank/DDBJ whole genome shotgun (WGS) entry which is preliminary data.</text>
</comment>
<evidence type="ECO:0000313" key="2">
    <source>
        <dbReference type="Proteomes" id="UP001152320"/>
    </source>
</evidence>
<dbReference type="AlphaFoldDB" id="A0A9Q1CIU5"/>
<keyword evidence="2" id="KW-1185">Reference proteome</keyword>
<name>A0A9Q1CIU5_HOLLE</name>
<dbReference type="OrthoDB" id="5988108at2759"/>
<accession>A0A9Q1CIU5</accession>
<gene>
    <name evidence="1" type="ORF">HOLleu_08541</name>
</gene>
<proteinExistence type="predicted"/>
<dbReference type="Proteomes" id="UP001152320">
    <property type="component" value="Chromosome 3"/>
</dbReference>
<organism evidence="1 2">
    <name type="scientific">Holothuria leucospilota</name>
    <name type="common">Black long sea cucumber</name>
    <name type="synonym">Mertensiothuria leucospilota</name>
    <dbReference type="NCBI Taxonomy" id="206669"/>
    <lineage>
        <taxon>Eukaryota</taxon>
        <taxon>Metazoa</taxon>
        <taxon>Echinodermata</taxon>
        <taxon>Eleutherozoa</taxon>
        <taxon>Echinozoa</taxon>
        <taxon>Holothuroidea</taxon>
        <taxon>Aspidochirotacea</taxon>
        <taxon>Aspidochirotida</taxon>
        <taxon>Holothuriidae</taxon>
        <taxon>Holothuria</taxon>
    </lineage>
</organism>
<sequence>MIENIQFKKIRCNFLDTLRQDTNDIKKSETIYAATDKTTNYYKLRKEQYSKLVSENITAKYRKADNISLYRINSKAKQIASDLDLAGRIEKLAPKPAFITIKDHKENFPNHIQCRLINPAKSEIGIINKCILDRINTDIIKATKIQQWKSTQAVIKWYQEIPDKQACSFFGFDVVEFYPSISETLLQQALQYASGFTQITPREKEVIISAKSTLLFHENYLGKSQPSLIFSMSPGHNGIIRWCRNL</sequence>
<dbReference type="EMBL" id="JAIZAY010000003">
    <property type="protein sequence ID" value="KAJ8045518.1"/>
    <property type="molecule type" value="Genomic_DNA"/>
</dbReference>
<protein>
    <submittedName>
        <fullName evidence="1">Uncharacterized protein</fullName>
    </submittedName>
</protein>
<evidence type="ECO:0000313" key="1">
    <source>
        <dbReference type="EMBL" id="KAJ8045518.1"/>
    </source>
</evidence>